<sequence length="187" mass="20644">MGKSSTPLSLRTGPSLIRRFFFAVASNFDLFGDPIPANHGGRGRPEHVPTVENRNRVNMLLAMGWSNERIAAALRVTLPTLRKHYFSELRYRAVARDRLDATLLMKAFQGVDKGRLGPFLKLVERNDLMNFGQTSRPVAAAPVEAETKPAKPAKLGKKEEALLAAHQPNTGSPMGELMARRQQGLNS</sequence>
<proteinExistence type="predicted"/>
<dbReference type="AlphaFoldDB" id="A0A809YJV3"/>
<organism evidence="2">
    <name type="scientific">Bradyrhizobium diazoefficiens</name>
    <dbReference type="NCBI Taxonomy" id="1355477"/>
    <lineage>
        <taxon>Bacteria</taxon>
        <taxon>Pseudomonadati</taxon>
        <taxon>Pseudomonadota</taxon>
        <taxon>Alphaproteobacteria</taxon>
        <taxon>Hyphomicrobiales</taxon>
        <taxon>Nitrobacteraceae</taxon>
        <taxon>Bradyrhizobium</taxon>
    </lineage>
</organism>
<accession>A0A809YJV3</accession>
<reference evidence="2" key="1">
    <citation type="submission" date="2020-05" db="EMBL/GenBank/DDBJ databases">
        <title>Complete genome sequence of Bradyrhizobium diazoefficiens XF3 isolated from soybean nodule.</title>
        <authorList>
            <person name="Noda R."/>
            <person name="Kakizaki K."/>
            <person name="Minamisawa K."/>
        </authorList>
    </citation>
    <scope>NUCLEOTIDE SEQUENCE</scope>
    <source>
        <strain evidence="2">XF3</strain>
    </source>
</reference>
<feature type="region of interest" description="Disordered" evidence="1">
    <location>
        <begin position="164"/>
        <end position="187"/>
    </location>
</feature>
<dbReference type="EMBL" id="AP023093">
    <property type="protein sequence ID" value="BCE39713.1"/>
    <property type="molecule type" value="Genomic_DNA"/>
</dbReference>
<gene>
    <name evidence="2" type="ORF">XF3B_47440</name>
</gene>
<evidence type="ECO:0000256" key="1">
    <source>
        <dbReference type="SAM" id="MobiDB-lite"/>
    </source>
</evidence>
<name>A0A809YJV3_9BRAD</name>
<evidence type="ECO:0000313" key="2">
    <source>
        <dbReference type="EMBL" id="BCE39713.1"/>
    </source>
</evidence>
<protein>
    <submittedName>
        <fullName evidence="2">Uncharacterized protein</fullName>
    </submittedName>
</protein>